<dbReference type="PROSITE" id="PS01125">
    <property type="entry name" value="ROK"/>
    <property type="match status" value="1"/>
</dbReference>
<evidence type="ECO:0000256" key="1">
    <source>
        <dbReference type="ARBA" id="ARBA00006479"/>
    </source>
</evidence>
<dbReference type="Proteomes" id="UP000006690">
    <property type="component" value="Chromosome"/>
</dbReference>
<dbReference type="InterPro" id="IPR036388">
    <property type="entry name" value="WH-like_DNA-bd_sf"/>
</dbReference>
<accession>A0A0H3L1L8</accession>
<organism evidence="3 4">
    <name type="scientific">Pantoea ananatis (strain AJ13355)</name>
    <dbReference type="NCBI Taxonomy" id="932677"/>
    <lineage>
        <taxon>Bacteria</taxon>
        <taxon>Pseudomonadati</taxon>
        <taxon>Pseudomonadota</taxon>
        <taxon>Gammaproteobacteria</taxon>
        <taxon>Enterobacterales</taxon>
        <taxon>Erwiniaceae</taxon>
        <taxon>Pantoea</taxon>
    </lineage>
</organism>
<comment type="similarity">
    <text evidence="1">Belongs to the ROK (NagC/XylR) family.</text>
</comment>
<dbReference type="InterPro" id="IPR036390">
    <property type="entry name" value="WH_DNA-bd_sf"/>
</dbReference>
<evidence type="ECO:0000313" key="4">
    <source>
        <dbReference type="Proteomes" id="UP000006690"/>
    </source>
</evidence>
<dbReference type="PANTHER" id="PTHR18964:SF149">
    <property type="entry name" value="BIFUNCTIONAL UDP-N-ACETYLGLUCOSAMINE 2-EPIMERASE_N-ACETYLMANNOSAMINE KINASE"/>
    <property type="match status" value="1"/>
</dbReference>
<dbReference type="SUPFAM" id="SSF46785">
    <property type="entry name" value="Winged helix' DNA-binding domain"/>
    <property type="match status" value="1"/>
</dbReference>
<dbReference type="PATRIC" id="fig|553.3.peg.25"/>
<evidence type="ECO:0000313" key="3">
    <source>
        <dbReference type="EMBL" id="BAK13307.1"/>
    </source>
</evidence>
<dbReference type="Gene3D" id="3.30.420.40">
    <property type="match status" value="2"/>
</dbReference>
<protein>
    <submittedName>
        <fullName evidence="3">Xylose repressor XylR</fullName>
    </submittedName>
</protein>
<evidence type="ECO:0000256" key="2">
    <source>
        <dbReference type="ARBA" id="ARBA00023277"/>
    </source>
</evidence>
<reference evidence="4" key="1">
    <citation type="journal article" date="2012" name="Appl. Microbiol. Biotechnol.">
        <title>The complete genome sequence of Pantoea ananatis AJ13355, an organism with great biotechnological potential.</title>
        <authorList>
            <person name="Hara Y."/>
            <person name="Kadotani N."/>
            <person name="Izui H."/>
            <person name="Katashkina J.I."/>
            <person name="Kuvaeva T.M."/>
            <person name="Andreeva I.G."/>
            <person name="Golubeva L.I."/>
            <person name="Malko D.B."/>
            <person name="Makeev V.J."/>
            <person name="Mashko S.V."/>
            <person name="Kozlov Y.I."/>
        </authorList>
    </citation>
    <scope>NUCLEOTIDE SEQUENCE [LARGE SCALE GENOMIC DNA]</scope>
    <source>
        <strain evidence="4">AJ13355</strain>
    </source>
</reference>
<dbReference type="InterPro" id="IPR049874">
    <property type="entry name" value="ROK_cs"/>
</dbReference>
<dbReference type="GeneID" id="57266085"/>
<dbReference type="Pfam" id="PF00480">
    <property type="entry name" value="ROK"/>
    <property type="match status" value="1"/>
</dbReference>
<dbReference type="RefSeq" id="WP_013023974.1">
    <property type="nucleotide sequence ID" value="NC_017531.2"/>
</dbReference>
<dbReference type="SUPFAM" id="SSF53067">
    <property type="entry name" value="Actin-like ATPase domain"/>
    <property type="match status" value="1"/>
</dbReference>
<name>A0A0H3L1L8_PANAA</name>
<dbReference type="HOGENOM" id="CLU_036604_13_1_6"/>
<proteinExistence type="inferred from homology"/>
<gene>
    <name evidence="3" type="primary">xylR</name>
    <name evidence="3" type="ordered locus">PAJ_3227</name>
</gene>
<dbReference type="KEGG" id="paj:PAJ_3227"/>
<dbReference type="Gene3D" id="1.10.10.10">
    <property type="entry name" value="Winged helix-like DNA-binding domain superfamily/Winged helix DNA-binding domain"/>
    <property type="match status" value="1"/>
</dbReference>
<keyword evidence="2" id="KW-0119">Carbohydrate metabolism</keyword>
<dbReference type="AlphaFoldDB" id="A0A0H3L1L8"/>
<dbReference type="OrthoDB" id="8595273at2"/>
<dbReference type="EMBL" id="AP012032">
    <property type="protein sequence ID" value="BAK13307.1"/>
    <property type="molecule type" value="Genomic_DNA"/>
</dbReference>
<sequence>MKVTGKGPALMRLNNQKRVMAQLRQRRITSRQDLAHILAISKNTVSQIIDDLLEQDLVQELGKASVSAAGRPKIQITLRPEKLVSAGIMVEKNLIHWQVCDYFSQPLAEQTLRTDTSRPGPLLAEVTALCEKLTESWPGLLGIGLGFPGVVDPRRGWMHLSTHLGWQDVDLASNLRKQIRLPIRIMNNVKAAALLSVQQLNLPAESGHFYLRIAEGIGGALVQHGVVFTGNSWTAGEAGHLTVQPNGPRCSCNRQGCLEAMISKPAINQQLAQRQPGLTWHNRDSAPNVVNEVMQLAGNYLGIALSQIMLLLNPANIIIDCPWSVSPTFCQAVLNQTQANKLAFIAAHTQVHFLTSHLAPATGLALAIIEQQEQRTD</sequence>
<dbReference type="InterPro" id="IPR043129">
    <property type="entry name" value="ATPase_NBD"/>
</dbReference>
<dbReference type="eggNOG" id="COG1940">
    <property type="taxonomic scope" value="Bacteria"/>
</dbReference>
<dbReference type="InterPro" id="IPR000600">
    <property type="entry name" value="ROK"/>
</dbReference>
<dbReference type="PANTHER" id="PTHR18964">
    <property type="entry name" value="ROK (REPRESSOR, ORF, KINASE) FAMILY"/>
    <property type="match status" value="1"/>
</dbReference>